<keyword evidence="2" id="KW-0378">Hydrolase</keyword>
<feature type="domain" description="AB hydrolase-1" evidence="1">
    <location>
        <begin position="40"/>
        <end position="322"/>
    </location>
</feature>
<dbReference type="GO" id="GO:0016787">
    <property type="term" value="F:hydrolase activity"/>
    <property type="evidence" value="ECO:0007669"/>
    <property type="project" value="UniProtKB-KW"/>
</dbReference>
<reference evidence="2 3" key="1">
    <citation type="journal article" date="2015" name="Biotechnol. Biofuels">
        <title>Enhanced degradation of softwood versus hardwood by the white-rot fungus Pycnoporus coccineus.</title>
        <authorList>
            <person name="Couturier M."/>
            <person name="Navarro D."/>
            <person name="Chevret D."/>
            <person name="Henrissat B."/>
            <person name="Piumi F."/>
            <person name="Ruiz-Duenas F.J."/>
            <person name="Martinez A.T."/>
            <person name="Grigoriev I.V."/>
            <person name="Riley R."/>
            <person name="Lipzen A."/>
            <person name="Berrin J.G."/>
            <person name="Master E.R."/>
            <person name="Rosso M.N."/>
        </authorList>
    </citation>
    <scope>NUCLEOTIDE SEQUENCE [LARGE SCALE GENOMIC DNA]</scope>
    <source>
        <strain evidence="2 3">BRFM310</strain>
    </source>
</reference>
<evidence type="ECO:0000313" key="2">
    <source>
        <dbReference type="EMBL" id="OSD07214.1"/>
    </source>
</evidence>
<gene>
    <name evidence="2" type="ORF">PYCCODRAFT_1463511</name>
</gene>
<accession>A0A1Y2J343</accession>
<name>A0A1Y2J343_TRAC3</name>
<dbReference type="EMBL" id="KZ084088">
    <property type="protein sequence ID" value="OSD07214.1"/>
    <property type="molecule type" value="Genomic_DNA"/>
</dbReference>
<dbReference type="Pfam" id="PF12697">
    <property type="entry name" value="Abhydrolase_6"/>
    <property type="match status" value="1"/>
</dbReference>
<dbReference type="Proteomes" id="UP000193067">
    <property type="component" value="Unassembled WGS sequence"/>
</dbReference>
<keyword evidence="3" id="KW-1185">Reference proteome</keyword>
<sequence>MSYETKTIIRKYPSQHVDEPLHFVAKRYIPTNPSPTGLTLLFFHCTGSHKEVWEPVIQRLFELARQGPSKGFAIREAWTWDWQTHGEAGRLNAAVIACTKEHIVASELVYGVKRFAATEGVFEGHTLAGVGHSSGATSLMLTTVDDAQPGLKYKAIIIMEPSTLTRESATEGDIHEKMRALRGMIEKRRNTWKSREEARRYFQARLPWKKWDPRTFDLFLNNALMEQTVQKFDGTTASQITLCCAPFQEGAAYYGHGEIHYAAAERLGTLNAEIPVHVVFVTPAETMPETQRNSVLQLRKFASITLLPNVGHLLVQEKPDMVTSLIYDKLAGVPAAQAKL</sequence>
<proteinExistence type="predicted"/>
<dbReference type="Gene3D" id="3.40.50.1820">
    <property type="entry name" value="alpha/beta hydrolase"/>
    <property type="match status" value="1"/>
</dbReference>
<organism evidence="2 3">
    <name type="scientific">Trametes coccinea (strain BRFM310)</name>
    <name type="common">Pycnoporus coccineus</name>
    <dbReference type="NCBI Taxonomy" id="1353009"/>
    <lineage>
        <taxon>Eukaryota</taxon>
        <taxon>Fungi</taxon>
        <taxon>Dikarya</taxon>
        <taxon>Basidiomycota</taxon>
        <taxon>Agaricomycotina</taxon>
        <taxon>Agaricomycetes</taxon>
        <taxon>Polyporales</taxon>
        <taxon>Polyporaceae</taxon>
        <taxon>Trametes</taxon>
    </lineage>
</organism>
<dbReference type="InterPro" id="IPR029058">
    <property type="entry name" value="AB_hydrolase_fold"/>
</dbReference>
<evidence type="ECO:0000313" key="3">
    <source>
        <dbReference type="Proteomes" id="UP000193067"/>
    </source>
</evidence>
<evidence type="ECO:0000259" key="1">
    <source>
        <dbReference type="Pfam" id="PF12697"/>
    </source>
</evidence>
<dbReference type="AlphaFoldDB" id="A0A1Y2J343"/>
<dbReference type="OrthoDB" id="94039at2759"/>
<protein>
    <submittedName>
        <fullName evidence="2">Alpha/beta-hydrolase</fullName>
    </submittedName>
</protein>
<dbReference type="InterPro" id="IPR000073">
    <property type="entry name" value="AB_hydrolase_1"/>
</dbReference>
<dbReference type="SUPFAM" id="SSF53474">
    <property type="entry name" value="alpha/beta-Hydrolases"/>
    <property type="match status" value="1"/>
</dbReference>